<dbReference type="GO" id="GO:0046872">
    <property type="term" value="F:metal ion binding"/>
    <property type="evidence" value="ECO:0007669"/>
    <property type="project" value="UniProtKB-KW"/>
</dbReference>
<dbReference type="PRINTS" id="PR00318">
    <property type="entry name" value="GPROTEINA"/>
</dbReference>
<dbReference type="GO" id="GO:0031683">
    <property type="term" value="F:G-protein beta/gamma-subunit complex binding"/>
    <property type="evidence" value="ECO:0007669"/>
    <property type="project" value="InterPro"/>
</dbReference>
<dbReference type="GO" id="GO:0009986">
    <property type="term" value="C:cell surface"/>
    <property type="evidence" value="ECO:0007669"/>
    <property type="project" value="InterPro"/>
</dbReference>
<evidence type="ECO:0000313" key="15">
    <source>
        <dbReference type="Proteomes" id="UP000050741"/>
    </source>
</evidence>
<evidence type="ECO:0000256" key="1">
    <source>
        <dbReference type="ARBA" id="ARBA00004613"/>
    </source>
</evidence>
<dbReference type="PANTHER" id="PTHR10218:SF245">
    <property type="entry name" value="GUANINE NUCLEOTIDE-BINDING PROTEIN ALPHA-2 SUBUNIT-RELATED"/>
    <property type="match status" value="1"/>
</dbReference>
<dbReference type="GO" id="GO:0007188">
    <property type="term" value="P:adenylate cyclase-modulating G protein-coupled receptor signaling pathway"/>
    <property type="evidence" value="ECO:0007669"/>
    <property type="project" value="TreeGrafter"/>
</dbReference>
<evidence type="ECO:0000256" key="6">
    <source>
        <dbReference type="ARBA" id="ARBA00022729"/>
    </source>
</evidence>
<reference evidence="15" key="2">
    <citation type="submission" date="2014-05" db="EMBL/GenBank/DDBJ databases">
        <title>The genome and life-stage specific transcriptomes of Globodera pallida elucidate key aspects of plant parasitism by a cyst nematode.</title>
        <authorList>
            <person name="Cotton J.A."/>
            <person name="Lilley C.J."/>
            <person name="Jones L.M."/>
            <person name="Kikuchi T."/>
            <person name="Reid A.J."/>
            <person name="Thorpe P."/>
            <person name="Tsai I.J."/>
            <person name="Beasley H."/>
            <person name="Blok V."/>
            <person name="Cock P.J.A."/>
            <person name="Van den Akker S.E."/>
            <person name="Holroyd N."/>
            <person name="Hunt M."/>
            <person name="Mantelin S."/>
            <person name="Naghra H."/>
            <person name="Pain A."/>
            <person name="Palomares-Rius J.E."/>
            <person name="Zarowiecki M."/>
            <person name="Berriman M."/>
            <person name="Jones J.T."/>
            <person name="Urwin P.E."/>
        </authorList>
    </citation>
    <scope>NUCLEOTIDE SEQUENCE [LARGE SCALE GENOMIC DNA]</scope>
    <source>
        <strain evidence="15">Lindley</strain>
    </source>
</reference>
<evidence type="ECO:0000256" key="8">
    <source>
        <dbReference type="ARBA" id="ARBA00022842"/>
    </source>
</evidence>
<dbReference type="PANTHER" id="PTHR10218">
    <property type="entry name" value="GTP-BINDING PROTEIN ALPHA SUBUNIT"/>
    <property type="match status" value="1"/>
</dbReference>
<accession>A0A183CBT1</accession>
<reference evidence="16" key="3">
    <citation type="submission" date="2016-06" db="UniProtKB">
        <authorList>
            <consortium name="WormBaseParasite"/>
        </authorList>
    </citation>
    <scope>IDENTIFICATION</scope>
</reference>
<comment type="subcellular location">
    <subcellularLocation>
        <location evidence="1">Secreted</location>
    </subcellularLocation>
</comment>
<evidence type="ECO:0000256" key="10">
    <source>
        <dbReference type="ARBA" id="ARBA00023139"/>
    </source>
</evidence>
<dbReference type="SUPFAM" id="SSF47895">
    <property type="entry name" value="Transducin (alpha subunit), insertion domain"/>
    <property type="match status" value="1"/>
</dbReference>
<dbReference type="PROSITE" id="PS51882">
    <property type="entry name" value="G_ALPHA"/>
    <property type="match status" value="1"/>
</dbReference>
<keyword evidence="6" id="KW-0732">Signal</keyword>
<evidence type="ECO:0000256" key="2">
    <source>
        <dbReference type="ARBA" id="ARBA00010112"/>
    </source>
</evidence>
<dbReference type="Gene3D" id="2.60.40.3330">
    <property type="match status" value="1"/>
</dbReference>
<feature type="binding site" evidence="13">
    <location>
        <begin position="163"/>
        <end position="169"/>
    </location>
    <ligand>
        <name>GTP</name>
        <dbReference type="ChEBI" id="CHEBI:37565"/>
    </ligand>
</feature>
<evidence type="ECO:0000256" key="14">
    <source>
        <dbReference type="PIRSR" id="PIRSR601019-2"/>
    </source>
</evidence>
<feature type="binding site" evidence="14">
    <location>
        <position position="47"/>
    </location>
    <ligand>
        <name>Mg(2+)</name>
        <dbReference type="ChEBI" id="CHEBI:18420"/>
    </ligand>
</feature>
<dbReference type="InterPro" id="IPR038479">
    <property type="entry name" value="Transthyretin-like_sf"/>
</dbReference>
<evidence type="ECO:0000256" key="12">
    <source>
        <dbReference type="ARBA" id="ARBA00023288"/>
    </source>
</evidence>
<evidence type="ECO:0000256" key="3">
    <source>
        <dbReference type="ARBA" id="ARBA00022525"/>
    </source>
</evidence>
<dbReference type="Pfam" id="PF01060">
    <property type="entry name" value="TTR-52"/>
    <property type="match status" value="1"/>
</dbReference>
<dbReference type="InterPro" id="IPR027417">
    <property type="entry name" value="P-loop_NTPase"/>
</dbReference>
<dbReference type="GO" id="GO:0005525">
    <property type="term" value="F:GTP binding"/>
    <property type="evidence" value="ECO:0007669"/>
    <property type="project" value="UniProtKB-KW"/>
</dbReference>
<dbReference type="GO" id="GO:0005737">
    <property type="term" value="C:cytoplasm"/>
    <property type="evidence" value="ECO:0007669"/>
    <property type="project" value="TreeGrafter"/>
</dbReference>
<keyword evidence="3" id="KW-0964">Secreted</keyword>
<feature type="binding site" evidence="14">
    <location>
        <position position="169"/>
    </location>
    <ligand>
        <name>Mg(2+)</name>
        <dbReference type="ChEBI" id="CHEBI:18420"/>
    </ligand>
</feature>
<sequence length="519" mass="59407">MGLCQSEEEKKQIKMSKQIDKRIRETQENEDKTIKLLLLGAGECGKSTLMKQMRILHSDGFSEEELLQQRSVVYSNTVHAMAELLRGMNMYKIGFTEPKGTECARIVMETIRNGEESEPFSDELAAAMKRLWADSALNTATYSRRLEFHLHDSAKQPSQQDILLTRIKTTGIVEIRFLIKGVPFRVFDVGGQRSERKKWIHCFEDVNSVIFVAAISEYDQVLFEDETTNRMIESMRLFESICNSRWFINTSIILFMNKKDLFAEKIKFISIRSCFKEYDGIGVRGRLLCGKLPLLGAKVKIVDLDPRPDWDDLMGETTTDENGLFRVSGATKEESDIEGVAVYFCAPKRLNGYRNSKPCQAIFTSLPFPRMRLILNNAFPPAAHRPFFFLFGCFCLLFSVISESGHHRRLLIRTDRFYFIVRTALTECAVPHDCVFGVEKALLNCTQVPQCNASDYFELLKCLDLIILTRTNLTELNSRAGRVCCEIEEVSLPCRLACRSALFAPTLSHHQKQKRIEMV</sequence>
<evidence type="ECO:0000256" key="5">
    <source>
        <dbReference type="ARBA" id="ARBA00022723"/>
    </source>
</evidence>
<name>A0A183CBT1_GLOPA</name>
<keyword evidence="12" id="KW-0449">Lipoprotein</keyword>
<dbReference type="GO" id="GO:0005576">
    <property type="term" value="C:extracellular region"/>
    <property type="evidence" value="ECO:0007669"/>
    <property type="project" value="UniProtKB-SubCell"/>
</dbReference>
<keyword evidence="4" id="KW-0519">Myristate</keyword>
<protein>
    <submittedName>
        <fullName evidence="16">G-protein alpha subunit</fullName>
    </submittedName>
</protein>
<feature type="binding site" evidence="13">
    <location>
        <begin position="152"/>
        <end position="153"/>
    </location>
    <ligand>
        <name>GTP</name>
        <dbReference type="ChEBI" id="CHEBI:37565"/>
    </ligand>
</feature>
<keyword evidence="9 13" id="KW-0342">GTP-binding</keyword>
<evidence type="ECO:0000256" key="11">
    <source>
        <dbReference type="ARBA" id="ARBA00023224"/>
    </source>
</evidence>
<dbReference type="CDD" id="cd00066">
    <property type="entry name" value="G-alpha"/>
    <property type="match status" value="1"/>
</dbReference>
<keyword evidence="7 13" id="KW-0547">Nucleotide-binding</keyword>
<dbReference type="InterPro" id="IPR001534">
    <property type="entry name" value="Transthyretin-like"/>
</dbReference>
<dbReference type="InterPro" id="IPR001019">
    <property type="entry name" value="Gprotein_alpha_su"/>
</dbReference>
<dbReference type="GO" id="GO:0001664">
    <property type="term" value="F:G protein-coupled receptor binding"/>
    <property type="evidence" value="ECO:0007669"/>
    <property type="project" value="TreeGrafter"/>
</dbReference>
<keyword evidence="8 14" id="KW-0460">Magnesium</keyword>
<reference evidence="15" key="1">
    <citation type="submission" date="2013-12" db="EMBL/GenBank/DDBJ databases">
        <authorList>
            <person name="Aslett M."/>
        </authorList>
    </citation>
    <scope>NUCLEOTIDE SEQUENCE [LARGE SCALE GENOMIC DNA]</scope>
    <source>
        <strain evidence="15">Lindley</strain>
    </source>
</reference>
<dbReference type="Gene3D" id="1.10.400.10">
    <property type="entry name" value="GI Alpha 1, domain 2-like"/>
    <property type="match status" value="1"/>
</dbReference>
<keyword evidence="15" id="KW-1185">Reference proteome</keyword>
<feature type="binding site" evidence="13">
    <location>
        <begin position="188"/>
        <end position="192"/>
    </location>
    <ligand>
        <name>GTP</name>
        <dbReference type="ChEBI" id="CHEBI:37565"/>
    </ligand>
</feature>
<evidence type="ECO:0000256" key="7">
    <source>
        <dbReference type="ARBA" id="ARBA00022741"/>
    </source>
</evidence>
<dbReference type="GO" id="GO:0003924">
    <property type="term" value="F:GTPase activity"/>
    <property type="evidence" value="ECO:0007669"/>
    <property type="project" value="InterPro"/>
</dbReference>
<dbReference type="SUPFAM" id="SSF52540">
    <property type="entry name" value="P-loop containing nucleoside triphosphate hydrolases"/>
    <property type="match status" value="1"/>
</dbReference>
<evidence type="ECO:0000256" key="13">
    <source>
        <dbReference type="PIRSR" id="PIRSR601019-1"/>
    </source>
</evidence>
<evidence type="ECO:0000256" key="9">
    <source>
        <dbReference type="ARBA" id="ARBA00023134"/>
    </source>
</evidence>
<keyword evidence="10" id="KW-0564">Palmitate</keyword>
<dbReference type="WBParaSite" id="GPLIN_001033200">
    <property type="protein sequence ID" value="GPLIN_001033200"/>
    <property type="gene ID" value="GPLIN_001033200"/>
</dbReference>
<organism evidence="15 16">
    <name type="scientific">Globodera pallida</name>
    <name type="common">Potato cyst nematode worm</name>
    <name type="synonym">Heterodera pallida</name>
    <dbReference type="NCBI Taxonomy" id="36090"/>
    <lineage>
        <taxon>Eukaryota</taxon>
        <taxon>Metazoa</taxon>
        <taxon>Ecdysozoa</taxon>
        <taxon>Nematoda</taxon>
        <taxon>Chromadorea</taxon>
        <taxon>Rhabditida</taxon>
        <taxon>Tylenchina</taxon>
        <taxon>Tylenchomorpha</taxon>
        <taxon>Tylenchoidea</taxon>
        <taxon>Heteroderidae</taxon>
        <taxon>Heteroderinae</taxon>
        <taxon>Globodera</taxon>
    </lineage>
</organism>
<feature type="binding site" evidence="13">
    <location>
        <begin position="43"/>
        <end position="48"/>
    </location>
    <ligand>
        <name>GTP</name>
        <dbReference type="ChEBI" id="CHEBI:37565"/>
    </ligand>
</feature>
<dbReference type="SMART" id="SM00275">
    <property type="entry name" value="G_alpha"/>
    <property type="match status" value="1"/>
</dbReference>
<dbReference type="InterPro" id="IPR011025">
    <property type="entry name" value="GproteinA_insert"/>
</dbReference>
<dbReference type="GO" id="GO:0005834">
    <property type="term" value="C:heterotrimeric G-protein complex"/>
    <property type="evidence" value="ECO:0007669"/>
    <property type="project" value="TreeGrafter"/>
</dbReference>
<dbReference type="AlphaFoldDB" id="A0A183CBT1"/>
<dbReference type="Pfam" id="PF00503">
    <property type="entry name" value="G-alpha"/>
    <property type="match status" value="1"/>
</dbReference>
<feature type="binding site" evidence="13">
    <location>
        <begin position="257"/>
        <end position="260"/>
    </location>
    <ligand>
        <name>GTP</name>
        <dbReference type="ChEBI" id="CHEBI:37565"/>
    </ligand>
</feature>
<proteinExistence type="inferred from homology"/>
<keyword evidence="11" id="KW-0807">Transducer</keyword>
<evidence type="ECO:0000256" key="4">
    <source>
        <dbReference type="ARBA" id="ARBA00022707"/>
    </source>
</evidence>
<evidence type="ECO:0000313" key="16">
    <source>
        <dbReference type="WBParaSite" id="GPLIN_001033200"/>
    </source>
</evidence>
<dbReference type="Proteomes" id="UP000050741">
    <property type="component" value="Unassembled WGS sequence"/>
</dbReference>
<dbReference type="FunFam" id="3.40.50.300:FF:003800">
    <property type="entry name" value="Guanine nucleotide-binding protein G(k) subunit alpha"/>
    <property type="match status" value="1"/>
</dbReference>
<dbReference type="Gene3D" id="3.40.50.300">
    <property type="entry name" value="P-loop containing nucleotide triphosphate hydrolases"/>
    <property type="match status" value="1"/>
</dbReference>
<keyword evidence="5 14" id="KW-0479">Metal-binding</keyword>
<comment type="similarity">
    <text evidence="2">Belongs to the nematode transthyretin-like family.</text>
</comment>